<comment type="caution">
    <text evidence="2">The sequence shown here is derived from an EMBL/GenBank/DDBJ whole genome shotgun (WGS) entry which is preliminary data.</text>
</comment>
<gene>
    <name evidence="2" type="ORF">DGYR_LOCUS9147</name>
    <name evidence="3" type="ORF">DGYR_LOCUS9149</name>
</gene>
<evidence type="ECO:0000313" key="3">
    <source>
        <dbReference type="EMBL" id="CAD5121159.1"/>
    </source>
</evidence>
<accession>A0A7I8VY44</accession>
<dbReference type="EMBL" id="CAJFCJ010000014">
    <property type="protein sequence ID" value="CAD5121157.1"/>
    <property type="molecule type" value="Genomic_DNA"/>
</dbReference>
<evidence type="ECO:0000313" key="4">
    <source>
        <dbReference type="Proteomes" id="UP000549394"/>
    </source>
</evidence>
<organism evidence="2 4">
    <name type="scientific">Dimorphilus gyrociliatus</name>
    <dbReference type="NCBI Taxonomy" id="2664684"/>
    <lineage>
        <taxon>Eukaryota</taxon>
        <taxon>Metazoa</taxon>
        <taxon>Spiralia</taxon>
        <taxon>Lophotrochozoa</taxon>
        <taxon>Annelida</taxon>
        <taxon>Polychaeta</taxon>
        <taxon>Polychaeta incertae sedis</taxon>
        <taxon>Dinophilidae</taxon>
        <taxon>Dimorphilus</taxon>
    </lineage>
</organism>
<evidence type="ECO:0000256" key="1">
    <source>
        <dbReference type="SAM" id="SignalP"/>
    </source>
</evidence>
<dbReference type="AlphaFoldDB" id="A0A7I8VY44"/>
<keyword evidence="4" id="KW-1185">Reference proteome</keyword>
<proteinExistence type="predicted"/>
<dbReference type="EMBL" id="CAJFCJ010000014">
    <property type="protein sequence ID" value="CAD5121159.1"/>
    <property type="molecule type" value="Genomic_DNA"/>
</dbReference>
<dbReference type="Proteomes" id="UP000549394">
    <property type="component" value="Unassembled WGS sequence"/>
</dbReference>
<keyword evidence="1" id="KW-0732">Signal</keyword>
<feature type="signal peptide" evidence="1">
    <location>
        <begin position="1"/>
        <end position="20"/>
    </location>
</feature>
<protein>
    <submittedName>
        <fullName evidence="2">Uncharacterized protein</fullName>
    </submittedName>
</protein>
<evidence type="ECO:0000313" key="2">
    <source>
        <dbReference type="EMBL" id="CAD5121157.1"/>
    </source>
</evidence>
<name>A0A7I8VY44_9ANNE</name>
<feature type="chain" id="PRO_5036400043" evidence="1">
    <location>
        <begin position="21"/>
        <end position="187"/>
    </location>
</feature>
<reference evidence="2 4" key="1">
    <citation type="submission" date="2020-08" db="EMBL/GenBank/DDBJ databases">
        <authorList>
            <person name="Hejnol A."/>
        </authorList>
    </citation>
    <scope>NUCLEOTIDE SEQUENCE [LARGE SCALE GENOMIC DNA]</scope>
</reference>
<sequence>MRGLIIILGFLLSCVFGAGAYNDDNTKDVVNLKLGILEEKLNDFKRNLSVIDHYLVDGYKNFDKKDFTFNLVSLKNTSLLPKSPEEALQIARKLISLGKKLEKLCRRKQLFHGKHRKFVDQLCEILKNKLFGIWAIEVEFSDSTKTVVDDIHLPENKYDLFPMMLGDQLNIVRHLLRLFKRNIKVEN</sequence>